<organism evidence="9 10">
    <name type="scientific">Shimia haliotis</name>
    <dbReference type="NCBI Taxonomy" id="1280847"/>
    <lineage>
        <taxon>Bacteria</taxon>
        <taxon>Pseudomonadati</taxon>
        <taxon>Pseudomonadota</taxon>
        <taxon>Alphaproteobacteria</taxon>
        <taxon>Rhodobacterales</taxon>
        <taxon>Roseobacteraceae</taxon>
    </lineage>
</organism>
<dbReference type="GO" id="GO:0015035">
    <property type="term" value="F:protein-disulfide reductase activity"/>
    <property type="evidence" value="ECO:0007669"/>
    <property type="project" value="UniProtKB-UniRule"/>
</dbReference>
<name>A0A1I4CYF8_9RHOB</name>
<evidence type="ECO:0000259" key="8">
    <source>
        <dbReference type="PROSITE" id="PS51352"/>
    </source>
</evidence>
<dbReference type="RefSeq" id="WP_093322545.1">
    <property type="nucleotide sequence ID" value="NZ_FOSZ01000002.1"/>
</dbReference>
<dbReference type="GO" id="GO:0005829">
    <property type="term" value="C:cytosol"/>
    <property type="evidence" value="ECO:0007669"/>
    <property type="project" value="TreeGrafter"/>
</dbReference>
<dbReference type="InterPro" id="IPR049299">
    <property type="entry name" value="Thio2_N"/>
</dbReference>
<dbReference type="AlphaFoldDB" id="A0A1I4CYF8"/>
<dbReference type="EMBL" id="FOSZ01000002">
    <property type="protein sequence ID" value="SFK84996.1"/>
    <property type="molecule type" value="Genomic_DNA"/>
</dbReference>
<dbReference type="NCBIfam" id="TIGR01068">
    <property type="entry name" value="thioredoxin"/>
    <property type="match status" value="1"/>
</dbReference>
<keyword evidence="6" id="KW-0676">Redox-active center</keyword>
<evidence type="ECO:0000256" key="2">
    <source>
        <dbReference type="ARBA" id="ARBA00022448"/>
    </source>
</evidence>
<protein>
    <recommendedName>
        <fullName evidence="7">Thioredoxin</fullName>
    </recommendedName>
</protein>
<keyword evidence="4" id="KW-0249">Electron transport</keyword>
<dbReference type="InterPro" id="IPR005746">
    <property type="entry name" value="Thioredoxin"/>
</dbReference>
<evidence type="ECO:0000256" key="5">
    <source>
        <dbReference type="ARBA" id="ARBA00023157"/>
    </source>
</evidence>
<dbReference type="GO" id="GO:0045454">
    <property type="term" value="P:cell redox homeostasis"/>
    <property type="evidence" value="ECO:0007669"/>
    <property type="project" value="TreeGrafter"/>
</dbReference>
<evidence type="ECO:0000256" key="6">
    <source>
        <dbReference type="ARBA" id="ARBA00023284"/>
    </source>
</evidence>
<proteinExistence type="inferred from homology"/>
<dbReference type="PROSITE" id="PS00194">
    <property type="entry name" value="THIOREDOXIN_1"/>
    <property type="match status" value="1"/>
</dbReference>
<feature type="domain" description="Thioredoxin" evidence="8">
    <location>
        <begin position="20"/>
        <end position="143"/>
    </location>
</feature>
<evidence type="ECO:0000256" key="3">
    <source>
        <dbReference type="ARBA" id="ARBA00022723"/>
    </source>
</evidence>
<sequence>MSGKKLTCFDCGQINRVPYDKLGAEPKCGTCGAGLMSGKVAEVDLATFEKATRTDDVPLVVDFWAPWCGPCKQMAPQYQAAAQEFKGTVRMVKLNTEAHKNAGAKYRIKGIPTLAAFANGKERARQAGAMPKSAIVNWVKRSV</sequence>
<dbReference type="OrthoDB" id="9790390at2"/>
<comment type="similarity">
    <text evidence="1">Belongs to the thioredoxin family.</text>
</comment>
<dbReference type="SUPFAM" id="SSF52833">
    <property type="entry name" value="Thioredoxin-like"/>
    <property type="match status" value="1"/>
</dbReference>
<keyword evidence="3" id="KW-0479">Metal-binding</keyword>
<evidence type="ECO:0000256" key="4">
    <source>
        <dbReference type="ARBA" id="ARBA00022982"/>
    </source>
</evidence>
<accession>A0A1I4CYF8</accession>
<dbReference type="InterPro" id="IPR036249">
    <property type="entry name" value="Thioredoxin-like_sf"/>
</dbReference>
<dbReference type="FunFam" id="3.40.30.10:FF:000001">
    <property type="entry name" value="Thioredoxin"/>
    <property type="match status" value="1"/>
</dbReference>
<dbReference type="PRINTS" id="PR00421">
    <property type="entry name" value="THIOREDOXIN"/>
</dbReference>
<dbReference type="Gene3D" id="2.30.30.380">
    <property type="entry name" value="Zn-finger domain of Sec23/24"/>
    <property type="match status" value="1"/>
</dbReference>
<gene>
    <name evidence="9" type="ORF">SAMN04488036_102521</name>
</gene>
<evidence type="ECO:0000256" key="1">
    <source>
        <dbReference type="ARBA" id="ARBA00008987"/>
    </source>
</evidence>
<dbReference type="GO" id="GO:0046872">
    <property type="term" value="F:metal ion binding"/>
    <property type="evidence" value="ECO:0007669"/>
    <property type="project" value="UniProtKB-KW"/>
</dbReference>
<dbReference type="PANTHER" id="PTHR45663">
    <property type="entry name" value="GEO12009P1"/>
    <property type="match status" value="1"/>
</dbReference>
<dbReference type="NCBIfam" id="NF008229">
    <property type="entry name" value="PRK10996.1"/>
    <property type="match status" value="1"/>
</dbReference>
<evidence type="ECO:0000256" key="7">
    <source>
        <dbReference type="NCBIfam" id="TIGR01068"/>
    </source>
</evidence>
<dbReference type="InterPro" id="IPR013766">
    <property type="entry name" value="Thioredoxin_domain"/>
</dbReference>
<keyword evidence="10" id="KW-1185">Reference proteome</keyword>
<dbReference type="PANTHER" id="PTHR45663:SF11">
    <property type="entry name" value="GEO12009P1"/>
    <property type="match status" value="1"/>
</dbReference>
<keyword evidence="5" id="KW-1015">Disulfide bond</keyword>
<dbReference type="CDD" id="cd02947">
    <property type="entry name" value="TRX_family"/>
    <property type="match status" value="1"/>
</dbReference>
<dbReference type="Proteomes" id="UP000198851">
    <property type="component" value="Unassembled WGS sequence"/>
</dbReference>
<dbReference type="Gene3D" id="3.40.30.10">
    <property type="entry name" value="Glutaredoxin"/>
    <property type="match status" value="1"/>
</dbReference>
<dbReference type="InterPro" id="IPR017937">
    <property type="entry name" value="Thioredoxin_CS"/>
</dbReference>
<dbReference type="Pfam" id="PF21352">
    <property type="entry name" value="Zn_ribbon_Thio2"/>
    <property type="match status" value="1"/>
</dbReference>
<dbReference type="STRING" id="1280847.SAMN04488036_102521"/>
<evidence type="ECO:0000313" key="10">
    <source>
        <dbReference type="Proteomes" id="UP000198851"/>
    </source>
</evidence>
<reference evidence="10" key="1">
    <citation type="submission" date="2016-10" db="EMBL/GenBank/DDBJ databases">
        <authorList>
            <person name="Varghese N."/>
            <person name="Submissions S."/>
        </authorList>
    </citation>
    <scope>NUCLEOTIDE SEQUENCE [LARGE SCALE GENOMIC DNA]</scope>
    <source>
        <strain evidence="10">DSM 28453</strain>
    </source>
</reference>
<dbReference type="PROSITE" id="PS51352">
    <property type="entry name" value="THIOREDOXIN_2"/>
    <property type="match status" value="1"/>
</dbReference>
<keyword evidence="2" id="KW-0813">Transport</keyword>
<dbReference type="Pfam" id="PF00085">
    <property type="entry name" value="Thioredoxin"/>
    <property type="match status" value="1"/>
</dbReference>
<evidence type="ECO:0000313" key="9">
    <source>
        <dbReference type="EMBL" id="SFK84996.1"/>
    </source>
</evidence>